<accession>A0A8H6T816</accession>
<comment type="caution">
    <text evidence="2">The sequence shown here is derived from an EMBL/GenBank/DDBJ whole genome shotgun (WGS) entry which is preliminary data.</text>
</comment>
<evidence type="ECO:0000313" key="3">
    <source>
        <dbReference type="Proteomes" id="UP000636479"/>
    </source>
</evidence>
<dbReference type="SUPFAM" id="SSF81383">
    <property type="entry name" value="F-box domain"/>
    <property type="match status" value="1"/>
</dbReference>
<dbReference type="InterPro" id="IPR036047">
    <property type="entry name" value="F-box-like_dom_sf"/>
</dbReference>
<dbReference type="PANTHER" id="PTHR38926:SF5">
    <property type="entry name" value="F-BOX AND LEUCINE-RICH REPEAT PROTEIN 6"/>
    <property type="match status" value="1"/>
</dbReference>
<dbReference type="SUPFAM" id="SSF52047">
    <property type="entry name" value="RNI-like"/>
    <property type="match status" value="1"/>
</dbReference>
<proteinExistence type="predicted"/>
<protein>
    <submittedName>
        <fullName evidence="2">F-box domain-containing protein</fullName>
    </submittedName>
</protein>
<dbReference type="Gene3D" id="3.80.10.10">
    <property type="entry name" value="Ribonuclease Inhibitor"/>
    <property type="match status" value="1"/>
</dbReference>
<evidence type="ECO:0000256" key="1">
    <source>
        <dbReference type="SAM" id="MobiDB-lite"/>
    </source>
</evidence>
<name>A0A8H6T816_9AGAR</name>
<evidence type="ECO:0000313" key="2">
    <source>
        <dbReference type="EMBL" id="KAF7312621.1"/>
    </source>
</evidence>
<dbReference type="RefSeq" id="XP_037224729.1">
    <property type="nucleotide sequence ID" value="XM_037359634.1"/>
</dbReference>
<dbReference type="InterPro" id="IPR032675">
    <property type="entry name" value="LRR_dom_sf"/>
</dbReference>
<dbReference type="Proteomes" id="UP000636479">
    <property type="component" value="Unassembled WGS sequence"/>
</dbReference>
<sequence>MSMRALPHSSQNGPNLDASEYPQPLASASASRGPIQQLPAELLGEIFLWCGNGEPAPWAPGGTIEWVLAQVCSVWRVLALSMPALWRKIYIMHGYSVYDNLPIEKLQKALSLHLKRAGNTPLLVSFTTIDLNVDERDNMRNEQRAFIIESLLAVADRWEQAELQLTATEMHNVLFSPSAPSFPLLKALEFSYIGRPSDSSGGRGIMQFKHIHKASIAPNLRHLGYSGGAAPISLRGLQTQFQSLSLPWSRITSLSLENYPSWRGKLQNAIAILRLGHALEDLRLADFLPQVGRVDSNDIVSLDKLKSLTFHASNSVLLSHLRAPNLGYLSLDQLFNPHTHLNVLDLLSQTTKLTHLIISDTNIPFDALIRMLELAPGLHVLVLRDLVKSVDSELVAALTCDIMPKLEQLEITGRFSLAAAHPLVKLVQSRAGRLRHVKFTGLTLPQELYSQLKDSGFANLL</sequence>
<dbReference type="GeneID" id="59342150"/>
<dbReference type="AlphaFoldDB" id="A0A8H6T816"/>
<organism evidence="2 3">
    <name type="scientific">Mycena indigotica</name>
    <dbReference type="NCBI Taxonomy" id="2126181"/>
    <lineage>
        <taxon>Eukaryota</taxon>
        <taxon>Fungi</taxon>
        <taxon>Dikarya</taxon>
        <taxon>Basidiomycota</taxon>
        <taxon>Agaricomycotina</taxon>
        <taxon>Agaricomycetes</taxon>
        <taxon>Agaricomycetidae</taxon>
        <taxon>Agaricales</taxon>
        <taxon>Marasmiineae</taxon>
        <taxon>Mycenaceae</taxon>
        <taxon>Mycena</taxon>
    </lineage>
</organism>
<keyword evidence="3" id="KW-1185">Reference proteome</keyword>
<dbReference type="PANTHER" id="PTHR38926">
    <property type="entry name" value="F-BOX DOMAIN CONTAINING PROTEIN, EXPRESSED"/>
    <property type="match status" value="1"/>
</dbReference>
<dbReference type="EMBL" id="JACAZF010000002">
    <property type="protein sequence ID" value="KAF7312621.1"/>
    <property type="molecule type" value="Genomic_DNA"/>
</dbReference>
<reference evidence="2" key="1">
    <citation type="submission" date="2020-05" db="EMBL/GenBank/DDBJ databases">
        <title>Mycena genomes resolve the evolution of fungal bioluminescence.</title>
        <authorList>
            <person name="Tsai I.J."/>
        </authorList>
    </citation>
    <scope>NUCLEOTIDE SEQUENCE</scope>
    <source>
        <strain evidence="2">171206Taipei</strain>
    </source>
</reference>
<gene>
    <name evidence="2" type="ORF">MIND_00276200</name>
</gene>
<dbReference type="OrthoDB" id="3060567at2759"/>
<feature type="region of interest" description="Disordered" evidence="1">
    <location>
        <begin position="1"/>
        <end position="27"/>
    </location>
</feature>